<protein>
    <submittedName>
        <fullName evidence="2">Uncharacterized protein</fullName>
    </submittedName>
</protein>
<feature type="transmembrane region" description="Helical" evidence="1">
    <location>
        <begin position="189"/>
        <end position="215"/>
    </location>
</feature>
<proteinExistence type="predicted"/>
<feature type="transmembrane region" description="Helical" evidence="1">
    <location>
        <begin position="56"/>
        <end position="76"/>
    </location>
</feature>
<gene>
    <name evidence="2" type="ORF">OHC33_010740</name>
</gene>
<accession>A0AAN8EDV0</accession>
<reference evidence="2 3" key="1">
    <citation type="submission" date="2022-12" db="EMBL/GenBank/DDBJ databases">
        <title>Genomic features and morphological characterization of a novel Knufia sp. strain isolated from spacecraft assembly facility.</title>
        <authorList>
            <person name="Teixeira M."/>
            <person name="Chander A.M."/>
            <person name="Stajich J.E."/>
            <person name="Venkateswaran K."/>
        </authorList>
    </citation>
    <scope>NUCLEOTIDE SEQUENCE [LARGE SCALE GENOMIC DNA]</scope>
    <source>
        <strain evidence="2 3">FJI-L2-BK-P2</strain>
    </source>
</reference>
<feature type="transmembrane region" description="Helical" evidence="1">
    <location>
        <begin position="88"/>
        <end position="108"/>
    </location>
</feature>
<feature type="transmembrane region" description="Helical" evidence="1">
    <location>
        <begin position="129"/>
        <end position="148"/>
    </location>
</feature>
<name>A0AAN8EDV0_9EURO</name>
<organism evidence="2 3">
    <name type="scientific">Knufia fluminis</name>
    <dbReference type="NCBI Taxonomy" id="191047"/>
    <lineage>
        <taxon>Eukaryota</taxon>
        <taxon>Fungi</taxon>
        <taxon>Dikarya</taxon>
        <taxon>Ascomycota</taxon>
        <taxon>Pezizomycotina</taxon>
        <taxon>Eurotiomycetes</taxon>
        <taxon>Chaetothyriomycetidae</taxon>
        <taxon>Chaetothyriales</taxon>
        <taxon>Trichomeriaceae</taxon>
        <taxon>Knufia</taxon>
    </lineage>
</organism>
<sequence>MIAAPAMAFHQVVPRQAVEDCTTDLARDLYGLGVRLGVYFQWFSGWVANTFVVDEIAGTLDANAIFLFALLIGIVNSTKTDDLAQMDALVMIQLCAGTVWSVLSLWGYRTAIYRKEGLDGIRHFGGFGTHLRLLLGGAIGWYAIWYWAEGVGGLPDGLAPFGQIPDSQSCSLTTVKIFNRPVTNPEVRWIALGISGAWMVYSVLVCLAAPVAGITRIMKMVSLARAKEYGTSTRLRFATGATERQLTIASWVFSIFNICTIIFLMLVIEITLNENNVIGVLGANRATNNGNILTPGQLLPMLIGAFSFIRILYTAWELWRSPDGDITPSLGRNKSRRYSKVQRQSSKGLNIFQLFSTGIDGAETGGSRHDQAQNEWHNDSRDPFLELHARLHLWQRIMITWLPWLSLLYFWPWAKYVGHPVPQTEDEMQLTTPTNASLPNSGRRTRFVDFDEEDEGQSIETSYRRMSHVSATEAMQAQRLAETI</sequence>
<evidence type="ECO:0000256" key="1">
    <source>
        <dbReference type="SAM" id="Phobius"/>
    </source>
</evidence>
<evidence type="ECO:0000313" key="2">
    <source>
        <dbReference type="EMBL" id="KAK5948192.1"/>
    </source>
</evidence>
<keyword evidence="1" id="KW-0472">Membrane</keyword>
<keyword evidence="1" id="KW-0812">Transmembrane</keyword>
<keyword evidence="1" id="KW-1133">Transmembrane helix</keyword>
<keyword evidence="3" id="KW-1185">Reference proteome</keyword>
<dbReference type="AlphaFoldDB" id="A0AAN8EDV0"/>
<evidence type="ECO:0000313" key="3">
    <source>
        <dbReference type="Proteomes" id="UP001316803"/>
    </source>
</evidence>
<feature type="transmembrane region" description="Helical" evidence="1">
    <location>
        <begin position="246"/>
        <end position="272"/>
    </location>
</feature>
<dbReference type="EMBL" id="JAKLMC020000051">
    <property type="protein sequence ID" value="KAK5948192.1"/>
    <property type="molecule type" value="Genomic_DNA"/>
</dbReference>
<comment type="caution">
    <text evidence="2">The sequence shown here is derived from an EMBL/GenBank/DDBJ whole genome shotgun (WGS) entry which is preliminary data.</text>
</comment>
<dbReference type="Proteomes" id="UP001316803">
    <property type="component" value="Unassembled WGS sequence"/>
</dbReference>